<proteinExistence type="predicted"/>
<gene>
    <name evidence="2" type="ORF">LAESUDRAFT_645084</name>
</gene>
<dbReference type="GeneID" id="63820928"/>
<dbReference type="Gene3D" id="3.40.630.30">
    <property type="match status" value="1"/>
</dbReference>
<dbReference type="Pfam" id="PF22998">
    <property type="entry name" value="GNAT_LYC1-like"/>
    <property type="match status" value="1"/>
</dbReference>
<dbReference type="Proteomes" id="UP000076871">
    <property type="component" value="Unassembled WGS sequence"/>
</dbReference>
<dbReference type="PANTHER" id="PTHR34815:SF2">
    <property type="entry name" value="N-ACETYLTRANSFERASE DOMAIN-CONTAINING PROTEIN"/>
    <property type="match status" value="1"/>
</dbReference>
<dbReference type="InterPro" id="IPR055100">
    <property type="entry name" value="GNAT_LYC1-like"/>
</dbReference>
<dbReference type="STRING" id="1314785.A0A165GGV4"/>
<keyword evidence="3" id="KW-1185">Reference proteome</keyword>
<dbReference type="InterPro" id="IPR053013">
    <property type="entry name" value="LAT"/>
</dbReference>
<dbReference type="PANTHER" id="PTHR34815">
    <property type="entry name" value="LYSINE ACETYLTRANSFERASE"/>
    <property type="match status" value="1"/>
</dbReference>
<evidence type="ECO:0000259" key="1">
    <source>
        <dbReference type="Pfam" id="PF22998"/>
    </source>
</evidence>
<sequence length="393" mass="44309">MSTLSLADLSLFPATREQTIESRRRSAKQWAKGLSLEQYFKRDEIMERQEHATDGRLITWVLAHRADPTTLDFMCSCETFRRTAVVAKGETLSDVVAYGIASVFTPLEKRRKGYAQHMMRLLHWAMASRSALPPFPAAWGSPPEVASDLQTGDGRLSVLYSDVGHAFYHACGTIAEPDNGWINRGSYETVWQGEGISIERQDGEYALQWKCLTEEDLELVWAQDAAWIKGDISRASKSSPRTLFTFLPDKGVAASTVQRTITFTAAMKPIMQLDTWGVINLPKEGTTLQDALSGSEPSSFATWTLDILASSPTLVVTRARATVHTFPALLHGLMEFARKQSIKRIEIWGLPDNLLSLADEQGWRTRQRAEHLSMFKWYGEEKDDEVDWLFNEK</sequence>
<organism evidence="2 3">
    <name type="scientific">Laetiporus sulphureus 93-53</name>
    <dbReference type="NCBI Taxonomy" id="1314785"/>
    <lineage>
        <taxon>Eukaryota</taxon>
        <taxon>Fungi</taxon>
        <taxon>Dikarya</taxon>
        <taxon>Basidiomycota</taxon>
        <taxon>Agaricomycotina</taxon>
        <taxon>Agaricomycetes</taxon>
        <taxon>Polyporales</taxon>
        <taxon>Laetiporus</taxon>
    </lineage>
</organism>
<dbReference type="EMBL" id="KV427609">
    <property type="protein sequence ID" value="KZT10327.1"/>
    <property type="molecule type" value="Genomic_DNA"/>
</dbReference>
<reference evidence="2 3" key="1">
    <citation type="journal article" date="2016" name="Mol. Biol. Evol.">
        <title>Comparative Genomics of Early-Diverging Mushroom-Forming Fungi Provides Insights into the Origins of Lignocellulose Decay Capabilities.</title>
        <authorList>
            <person name="Nagy L.G."/>
            <person name="Riley R."/>
            <person name="Tritt A."/>
            <person name="Adam C."/>
            <person name="Daum C."/>
            <person name="Floudas D."/>
            <person name="Sun H."/>
            <person name="Yadav J.S."/>
            <person name="Pangilinan J."/>
            <person name="Larsson K.H."/>
            <person name="Matsuura K."/>
            <person name="Barry K."/>
            <person name="Labutti K."/>
            <person name="Kuo R."/>
            <person name="Ohm R.A."/>
            <person name="Bhattacharya S.S."/>
            <person name="Shirouzu T."/>
            <person name="Yoshinaga Y."/>
            <person name="Martin F.M."/>
            <person name="Grigoriev I.V."/>
            <person name="Hibbett D.S."/>
        </authorList>
    </citation>
    <scope>NUCLEOTIDE SEQUENCE [LARGE SCALE GENOMIC DNA]</scope>
    <source>
        <strain evidence="2 3">93-53</strain>
    </source>
</reference>
<dbReference type="AlphaFoldDB" id="A0A165GGV4"/>
<evidence type="ECO:0000313" key="3">
    <source>
        <dbReference type="Proteomes" id="UP000076871"/>
    </source>
</evidence>
<name>A0A165GGV4_9APHY</name>
<dbReference type="InParanoid" id="A0A165GGV4"/>
<dbReference type="RefSeq" id="XP_040768067.1">
    <property type="nucleotide sequence ID" value="XM_040903898.1"/>
</dbReference>
<accession>A0A165GGV4</accession>
<protein>
    <recommendedName>
        <fullName evidence="1">LYC1 C-terminal domain-containing protein</fullName>
    </recommendedName>
</protein>
<feature type="domain" description="LYC1 C-terminal" evidence="1">
    <location>
        <begin position="206"/>
        <end position="393"/>
    </location>
</feature>
<evidence type="ECO:0000313" key="2">
    <source>
        <dbReference type="EMBL" id="KZT10327.1"/>
    </source>
</evidence>
<dbReference type="OrthoDB" id="2020070at2759"/>